<protein>
    <submittedName>
        <fullName evidence="1">Uncharacterized protein</fullName>
    </submittedName>
</protein>
<evidence type="ECO:0000313" key="2">
    <source>
        <dbReference type="Proteomes" id="UP000326678"/>
    </source>
</evidence>
<sequence length="120" mass="13735">MEKKIDATLDLAKSLKDFEIQVTKLLELTNVSVWDGQVFKEREQKIRDSALILAGQCIALFLYNLSQSQSVLDTAKTQTSWLVASQNPKTWFSDSTNINNWECTCYFKITVCSNYQQKKG</sequence>
<organism evidence="1 2">
    <name type="scientific">Nostoc sphaeroides CCNUC1</name>
    <dbReference type="NCBI Taxonomy" id="2653204"/>
    <lineage>
        <taxon>Bacteria</taxon>
        <taxon>Bacillati</taxon>
        <taxon>Cyanobacteriota</taxon>
        <taxon>Cyanophyceae</taxon>
        <taxon>Nostocales</taxon>
        <taxon>Nostocaceae</taxon>
        <taxon>Nostoc</taxon>
    </lineage>
</organism>
<dbReference type="AlphaFoldDB" id="A0A5P8WF63"/>
<name>A0A5P8WF63_9NOSO</name>
<keyword evidence="2" id="KW-1185">Reference proteome</keyword>
<gene>
    <name evidence="1" type="ORF">GXM_08957</name>
</gene>
<dbReference type="KEGG" id="nsh:GXM_08957"/>
<accession>A0A5P8WF63</accession>
<evidence type="ECO:0000313" key="1">
    <source>
        <dbReference type="EMBL" id="QFS51463.1"/>
    </source>
</evidence>
<proteinExistence type="predicted"/>
<reference evidence="1 2" key="1">
    <citation type="submission" date="2019-10" db="EMBL/GenBank/DDBJ databases">
        <title>Genomic and transcriptomic insights into the perfect genentic adaptation of a filamentous nitrogen-fixing cyanobacterium to rice fields.</title>
        <authorList>
            <person name="Chen Z."/>
        </authorList>
    </citation>
    <scope>NUCLEOTIDE SEQUENCE [LARGE SCALE GENOMIC DNA]</scope>
    <source>
        <strain evidence="1">CCNUC1</strain>
    </source>
</reference>
<dbReference type="Proteomes" id="UP000326678">
    <property type="component" value="Chromosome Gxm2"/>
</dbReference>
<dbReference type="EMBL" id="CP045227">
    <property type="protein sequence ID" value="QFS51463.1"/>
    <property type="molecule type" value="Genomic_DNA"/>
</dbReference>